<dbReference type="SUPFAM" id="SSF50341">
    <property type="entry name" value="CheW-like"/>
    <property type="match status" value="1"/>
</dbReference>
<dbReference type="Proteomes" id="UP000283077">
    <property type="component" value="Unassembled WGS sequence"/>
</dbReference>
<dbReference type="GO" id="GO:0007165">
    <property type="term" value="P:signal transduction"/>
    <property type="evidence" value="ECO:0007669"/>
    <property type="project" value="InterPro"/>
</dbReference>
<dbReference type="Gene3D" id="2.30.30.40">
    <property type="entry name" value="SH3 Domains"/>
    <property type="match status" value="1"/>
</dbReference>
<keyword evidence="3" id="KW-1185">Reference proteome</keyword>
<feature type="domain" description="CheW-like" evidence="1">
    <location>
        <begin position="18"/>
        <end position="156"/>
    </location>
</feature>
<dbReference type="Pfam" id="PF01584">
    <property type="entry name" value="CheW"/>
    <property type="match status" value="1"/>
</dbReference>
<evidence type="ECO:0000313" key="2">
    <source>
        <dbReference type="EMBL" id="RVU33133.1"/>
    </source>
</evidence>
<dbReference type="PANTHER" id="PTHR22617">
    <property type="entry name" value="CHEMOTAXIS SENSOR HISTIDINE KINASE-RELATED"/>
    <property type="match status" value="1"/>
</dbReference>
<evidence type="ECO:0000313" key="3">
    <source>
        <dbReference type="Proteomes" id="UP000283077"/>
    </source>
</evidence>
<accession>A0A437QFD1</accession>
<dbReference type="GO" id="GO:0006935">
    <property type="term" value="P:chemotaxis"/>
    <property type="evidence" value="ECO:0007669"/>
    <property type="project" value="InterPro"/>
</dbReference>
<dbReference type="AlphaFoldDB" id="A0A437QFD1"/>
<dbReference type="PROSITE" id="PS50851">
    <property type="entry name" value="CHEW"/>
    <property type="match status" value="1"/>
</dbReference>
<comment type="caution">
    <text evidence="2">The sequence shown here is derived from an EMBL/GenBank/DDBJ whole genome shotgun (WGS) entry which is preliminary data.</text>
</comment>
<dbReference type="GO" id="GO:0005829">
    <property type="term" value="C:cytosol"/>
    <property type="evidence" value="ECO:0007669"/>
    <property type="project" value="TreeGrafter"/>
</dbReference>
<protein>
    <recommendedName>
        <fullName evidence="1">CheW-like domain-containing protein</fullName>
    </recommendedName>
</protein>
<gene>
    <name evidence="2" type="ORF">EOE67_18005</name>
</gene>
<organism evidence="2 3">
    <name type="scientific">Rheinheimera riviphila</name>
    <dbReference type="NCBI Taxonomy" id="1834037"/>
    <lineage>
        <taxon>Bacteria</taxon>
        <taxon>Pseudomonadati</taxon>
        <taxon>Pseudomonadota</taxon>
        <taxon>Gammaproteobacteria</taxon>
        <taxon>Chromatiales</taxon>
        <taxon>Chromatiaceae</taxon>
        <taxon>Rheinheimera</taxon>
    </lineage>
</organism>
<dbReference type="SMART" id="SM00260">
    <property type="entry name" value="CheW"/>
    <property type="match status" value="1"/>
</dbReference>
<dbReference type="InterPro" id="IPR002545">
    <property type="entry name" value="CheW-lke_dom"/>
</dbReference>
<dbReference type="Gene3D" id="2.40.50.180">
    <property type="entry name" value="CheA-289, Domain 4"/>
    <property type="match status" value="1"/>
</dbReference>
<dbReference type="PANTHER" id="PTHR22617:SF23">
    <property type="entry name" value="CHEMOTAXIS PROTEIN CHEW"/>
    <property type="match status" value="1"/>
</dbReference>
<proteinExistence type="predicted"/>
<dbReference type="OrthoDB" id="5298045at2"/>
<sequence length="172" mass="18645">MANYVVFIYGTENTTVDQLHVLPFSLNQQQLAIPLAEVVKVLPALLWTPLPGAPGSVDGVINIQGVPLVQINLARCFGWPAPPLQLWRPLLWLQLKRRQVLIPVDAVAPVFAVDGAVLLNNANPQINSKLLKGVICTDHGMLLIQDLELLLSDADESLLQAALAQAADLVQP</sequence>
<reference evidence="2 3" key="1">
    <citation type="submission" date="2019-01" db="EMBL/GenBank/DDBJ databases">
        <authorList>
            <person name="Chen W.-M."/>
        </authorList>
    </citation>
    <scope>NUCLEOTIDE SEQUENCE [LARGE SCALE GENOMIC DNA]</scope>
    <source>
        <strain evidence="2 3">KYPC3</strain>
    </source>
</reference>
<evidence type="ECO:0000259" key="1">
    <source>
        <dbReference type="PROSITE" id="PS50851"/>
    </source>
</evidence>
<dbReference type="InterPro" id="IPR039315">
    <property type="entry name" value="CheW"/>
</dbReference>
<dbReference type="InterPro" id="IPR036061">
    <property type="entry name" value="CheW-like_dom_sf"/>
</dbReference>
<dbReference type="EMBL" id="SACS01000026">
    <property type="protein sequence ID" value="RVU33133.1"/>
    <property type="molecule type" value="Genomic_DNA"/>
</dbReference>
<name>A0A437QFD1_9GAMM</name>